<feature type="compositionally biased region" description="Acidic residues" evidence="1">
    <location>
        <begin position="83"/>
        <end position="92"/>
    </location>
</feature>
<evidence type="ECO:0000256" key="1">
    <source>
        <dbReference type="SAM" id="MobiDB-lite"/>
    </source>
</evidence>
<sequence length="92" mass="10373">MTGRREYQYPKSILRRTETEAKTGSKRRGPVVMTAAVERESTGDQKEMTETRDADALKSEPAESPANKTPDNVEAQDRKLEDIPEYENADAE</sequence>
<dbReference type="EMBL" id="NBNE01000162">
    <property type="protein sequence ID" value="OWZ22108.1"/>
    <property type="molecule type" value="Genomic_DNA"/>
</dbReference>
<keyword evidence="3" id="KW-1185">Reference proteome</keyword>
<evidence type="ECO:0000313" key="2">
    <source>
        <dbReference type="EMBL" id="OWZ22108.1"/>
    </source>
</evidence>
<dbReference type="Proteomes" id="UP000198211">
    <property type="component" value="Unassembled WGS sequence"/>
</dbReference>
<proteinExistence type="predicted"/>
<dbReference type="AlphaFoldDB" id="A0A225WYL9"/>
<feature type="compositionally biased region" description="Basic and acidic residues" evidence="1">
    <location>
        <begin position="37"/>
        <end position="61"/>
    </location>
</feature>
<protein>
    <submittedName>
        <fullName evidence="2">Uncharacterized protein</fullName>
    </submittedName>
</protein>
<accession>A0A225WYL9</accession>
<feature type="region of interest" description="Disordered" evidence="1">
    <location>
        <begin position="1"/>
        <end position="92"/>
    </location>
</feature>
<name>A0A225WYL9_9STRA</name>
<organism evidence="2 3">
    <name type="scientific">Phytophthora megakarya</name>
    <dbReference type="NCBI Taxonomy" id="4795"/>
    <lineage>
        <taxon>Eukaryota</taxon>
        <taxon>Sar</taxon>
        <taxon>Stramenopiles</taxon>
        <taxon>Oomycota</taxon>
        <taxon>Peronosporomycetes</taxon>
        <taxon>Peronosporales</taxon>
        <taxon>Peronosporaceae</taxon>
        <taxon>Phytophthora</taxon>
    </lineage>
</organism>
<reference evidence="3" key="1">
    <citation type="submission" date="2017-03" db="EMBL/GenBank/DDBJ databases">
        <title>Phytopthora megakarya and P. palmivora, two closely related causual agents of cacao black pod achieved similar genome size and gene model numbers by different mechanisms.</title>
        <authorList>
            <person name="Ali S."/>
            <person name="Shao J."/>
            <person name="Larry D.J."/>
            <person name="Kronmiller B."/>
            <person name="Shen D."/>
            <person name="Strem M.D."/>
            <person name="Melnick R.L."/>
            <person name="Guiltinan M.J."/>
            <person name="Tyler B.M."/>
            <person name="Meinhardt L.W."/>
            <person name="Bailey B.A."/>
        </authorList>
    </citation>
    <scope>NUCLEOTIDE SEQUENCE [LARGE SCALE GENOMIC DNA]</scope>
    <source>
        <strain evidence="3">zdho120</strain>
    </source>
</reference>
<gene>
    <name evidence="2" type="ORF">PHMEG_0003250</name>
</gene>
<comment type="caution">
    <text evidence="2">The sequence shown here is derived from an EMBL/GenBank/DDBJ whole genome shotgun (WGS) entry which is preliminary data.</text>
</comment>
<evidence type="ECO:0000313" key="3">
    <source>
        <dbReference type="Proteomes" id="UP000198211"/>
    </source>
</evidence>